<protein>
    <submittedName>
        <fullName evidence="2">Uncharacterized protein</fullName>
    </submittedName>
</protein>
<proteinExistence type="predicted"/>
<feature type="chain" id="PRO_5015358274" evidence="1">
    <location>
        <begin position="30"/>
        <end position="217"/>
    </location>
</feature>
<evidence type="ECO:0000256" key="1">
    <source>
        <dbReference type="SAM" id="SignalP"/>
    </source>
</evidence>
<keyword evidence="1" id="KW-0732">Signal</keyword>
<dbReference type="AlphaFoldDB" id="A0A2R6XSA0"/>
<keyword evidence="3" id="KW-1185">Reference proteome</keyword>
<feature type="signal peptide" evidence="1">
    <location>
        <begin position="1"/>
        <end position="29"/>
    </location>
</feature>
<evidence type="ECO:0000313" key="2">
    <source>
        <dbReference type="EMBL" id="PTQ48990.1"/>
    </source>
</evidence>
<reference evidence="3" key="1">
    <citation type="journal article" date="2017" name="Cell">
        <title>Insights into land plant evolution garnered from the Marchantia polymorpha genome.</title>
        <authorList>
            <person name="Bowman J.L."/>
            <person name="Kohchi T."/>
            <person name="Yamato K.T."/>
            <person name="Jenkins J."/>
            <person name="Shu S."/>
            <person name="Ishizaki K."/>
            <person name="Yamaoka S."/>
            <person name="Nishihama R."/>
            <person name="Nakamura Y."/>
            <person name="Berger F."/>
            <person name="Adam C."/>
            <person name="Aki S.S."/>
            <person name="Althoff F."/>
            <person name="Araki T."/>
            <person name="Arteaga-Vazquez M.A."/>
            <person name="Balasubrmanian S."/>
            <person name="Barry K."/>
            <person name="Bauer D."/>
            <person name="Boehm C.R."/>
            <person name="Briginshaw L."/>
            <person name="Caballero-Perez J."/>
            <person name="Catarino B."/>
            <person name="Chen F."/>
            <person name="Chiyoda S."/>
            <person name="Chovatia M."/>
            <person name="Davies K.M."/>
            <person name="Delmans M."/>
            <person name="Demura T."/>
            <person name="Dierschke T."/>
            <person name="Dolan L."/>
            <person name="Dorantes-Acosta A.E."/>
            <person name="Eklund D.M."/>
            <person name="Florent S.N."/>
            <person name="Flores-Sandoval E."/>
            <person name="Fujiyama A."/>
            <person name="Fukuzawa H."/>
            <person name="Galik B."/>
            <person name="Grimanelli D."/>
            <person name="Grimwood J."/>
            <person name="Grossniklaus U."/>
            <person name="Hamada T."/>
            <person name="Haseloff J."/>
            <person name="Hetherington A.J."/>
            <person name="Higo A."/>
            <person name="Hirakawa Y."/>
            <person name="Hundley H.N."/>
            <person name="Ikeda Y."/>
            <person name="Inoue K."/>
            <person name="Inoue S.I."/>
            <person name="Ishida S."/>
            <person name="Jia Q."/>
            <person name="Kakita M."/>
            <person name="Kanazawa T."/>
            <person name="Kawai Y."/>
            <person name="Kawashima T."/>
            <person name="Kennedy M."/>
            <person name="Kinose K."/>
            <person name="Kinoshita T."/>
            <person name="Kohara Y."/>
            <person name="Koide E."/>
            <person name="Komatsu K."/>
            <person name="Kopischke S."/>
            <person name="Kubo M."/>
            <person name="Kyozuka J."/>
            <person name="Lagercrantz U."/>
            <person name="Lin S.S."/>
            <person name="Lindquist E."/>
            <person name="Lipzen A.M."/>
            <person name="Lu C.W."/>
            <person name="De Luna E."/>
            <person name="Martienssen R.A."/>
            <person name="Minamino N."/>
            <person name="Mizutani M."/>
            <person name="Mizutani M."/>
            <person name="Mochizuki N."/>
            <person name="Monte I."/>
            <person name="Mosher R."/>
            <person name="Nagasaki H."/>
            <person name="Nakagami H."/>
            <person name="Naramoto S."/>
            <person name="Nishitani K."/>
            <person name="Ohtani M."/>
            <person name="Okamoto T."/>
            <person name="Okumura M."/>
            <person name="Phillips J."/>
            <person name="Pollak B."/>
            <person name="Reinders A."/>
            <person name="Rovekamp M."/>
            <person name="Sano R."/>
            <person name="Sawa S."/>
            <person name="Schmid M.W."/>
            <person name="Shirakawa M."/>
            <person name="Solano R."/>
            <person name="Spunde A."/>
            <person name="Suetsugu N."/>
            <person name="Sugano S."/>
            <person name="Sugiyama A."/>
            <person name="Sun R."/>
            <person name="Suzuki Y."/>
            <person name="Takenaka M."/>
            <person name="Takezawa D."/>
            <person name="Tomogane H."/>
            <person name="Tsuzuki M."/>
            <person name="Ueda T."/>
            <person name="Umeda M."/>
            <person name="Ward J.M."/>
            <person name="Watanabe Y."/>
            <person name="Yazaki K."/>
            <person name="Yokoyama R."/>
            <person name="Yoshitake Y."/>
            <person name="Yotsui I."/>
            <person name="Zachgo S."/>
            <person name="Schmutz J."/>
        </authorList>
    </citation>
    <scope>NUCLEOTIDE SEQUENCE [LARGE SCALE GENOMIC DNA]</scope>
    <source>
        <strain evidence="3">Tak-1</strain>
    </source>
</reference>
<organism evidence="2 3">
    <name type="scientific">Marchantia polymorpha</name>
    <name type="common">Common liverwort</name>
    <name type="synonym">Marchantia aquatica</name>
    <dbReference type="NCBI Taxonomy" id="3197"/>
    <lineage>
        <taxon>Eukaryota</taxon>
        <taxon>Viridiplantae</taxon>
        <taxon>Streptophyta</taxon>
        <taxon>Embryophyta</taxon>
        <taxon>Marchantiophyta</taxon>
        <taxon>Marchantiopsida</taxon>
        <taxon>Marchantiidae</taxon>
        <taxon>Marchantiales</taxon>
        <taxon>Marchantiaceae</taxon>
        <taxon>Marchantia</taxon>
    </lineage>
</organism>
<dbReference type="OrthoDB" id="406551at2759"/>
<gene>
    <name evidence="2" type="ORF">MARPO_0004s0229</name>
</gene>
<name>A0A2R6XSA0_MARPO</name>
<evidence type="ECO:0000313" key="3">
    <source>
        <dbReference type="Proteomes" id="UP000244005"/>
    </source>
</evidence>
<accession>A0A2R6XSA0</accession>
<sequence>MSLTWSPLGAKFWVCMGITLVCLARTSVAEDPTPTPWPTPFYAVLYQNFSGIIGLMDLYYDWENGRNLHLIKNQYQPIVHDMEFNNGTVLKWSTSSDCRNLDVGVGVLPPTWLKGATYLGTQKEDGFTVNVFTKADFIVYREDVVSKRPVSWTFYTGRDVHVMSFQPGYVLPEENWYVPVECFLEQEKYDLTASGFHESMDPFSETREWMISGSTSA</sequence>
<dbReference type="PANTHER" id="PTHR33880:SF19">
    <property type="entry name" value="EXPRESSED PROTEIN"/>
    <property type="match status" value="1"/>
</dbReference>
<dbReference type="EMBL" id="KZ772676">
    <property type="protein sequence ID" value="PTQ48990.1"/>
    <property type="molecule type" value="Genomic_DNA"/>
</dbReference>
<dbReference type="PANTHER" id="PTHR33880">
    <property type="entry name" value="EXPRESSED PROTEIN"/>
    <property type="match status" value="1"/>
</dbReference>
<dbReference type="Proteomes" id="UP000244005">
    <property type="component" value="Unassembled WGS sequence"/>
</dbReference>
<dbReference type="Gramene" id="Mp3g14420.1">
    <property type="protein sequence ID" value="Mp3g14420.1.cds"/>
    <property type="gene ID" value="Mp3g14420"/>
</dbReference>
<dbReference type="OMA" id="CRTEQFP"/>
<dbReference type="InterPro" id="IPR038941">
    <property type="entry name" value="At4g14100-like"/>
</dbReference>